<reference evidence="4 5" key="1">
    <citation type="submission" date="2019-05" db="EMBL/GenBank/DDBJ databases">
        <title>Pseudomonas edaphica sp. nov., isolated from rhizospheric soil of Cistus ladanifer L. in Spain.</title>
        <authorList>
            <person name="Peix A."/>
        </authorList>
    </citation>
    <scope>NUCLEOTIDE SEQUENCE [LARGE SCALE GENOMIC DNA]</scope>
    <source>
        <strain evidence="4 5">RD25</strain>
    </source>
</reference>
<dbReference type="Proteomes" id="UP000590218">
    <property type="component" value="Unassembled WGS sequence"/>
</dbReference>
<evidence type="ECO:0000256" key="1">
    <source>
        <dbReference type="SAM" id="SignalP"/>
    </source>
</evidence>
<evidence type="ECO:0000313" key="5">
    <source>
        <dbReference type="Proteomes" id="UP000304941"/>
    </source>
</evidence>
<name>A0A5R8QPT8_9PSED</name>
<dbReference type="Proteomes" id="UP000563268">
    <property type="component" value="Unassembled WGS sequence"/>
</dbReference>
<gene>
    <name evidence="4" type="ORF">FEM54_30610</name>
    <name evidence="2" type="ORF">HX788_11295</name>
    <name evidence="3" type="ORF">HX795_08790</name>
</gene>
<comment type="caution">
    <text evidence="3">The sequence shown here is derived from an EMBL/GenBank/DDBJ whole genome shotgun (WGS) entry which is preliminary data.</text>
</comment>
<reference evidence="6 7" key="2">
    <citation type="submission" date="2020-04" db="EMBL/GenBank/DDBJ databases">
        <title>Molecular characterization of pseudomonads from Agaricus bisporus reveal novel blotch 2 pathogens in Western Europe.</title>
        <authorList>
            <person name="Taparia T."/>
            <person name="Krijger M."/>
            <person name="Haynes E."/>
            <person name="Elpinstone J.G."/>
            <person name="Noble R."/>
            <person name="Van Der Wolf J."/>
        </authorList>
    </citation>
    <scope>NUCLEOTIDE SEQUENCE [LARGE SCALE GENOMIC DNA]</scope>
    <source>
        <strain evidence="3 7">K6002</strain>
        <strain evidence="2 6">K7002</strain>
    </source>
</reference>
<evidence type="ECO:0000313" key="6">
    <source>
        <dbReference type="Proteomes" id="UP000563268"/>
    </source>
</evidence>
<evidence type="ECO:0000313" key="2">
    <source>
        <dbReference type="EMBL" id="NWE07670.1"/>
    </source>
</evidence>
<evidence type="ECO:0000313" key="7">
    <source>
        <dbReference type="Proteomes" id="UP000590218"/>
    </source>
</evidence>
<accession>A0A5R8QPT8</accession>
<dbReference type="RefSeq" id="WP_017138931.1">
    <property type="nucleotide sequence ID" value="NZ_JACARL010000046.1"/>
</dbReference>
<sequence>MRVIIAILLMLSGYAYAGCGNISDGNLRATCQAEMNGQSCGNISDSDQRAYCNAKSNGQSCGNIQDSNLRNECEAAKR</sequence>
<organism evidence="3 7">
    <name type="scientific">Pseudomonas edaphica</name>
    <dbReference type="NCBI Taxonomy" id="2006980"/>
    <lineage>
        <taxon>Bacteria</taxon>
        <taxon>Pseudomonadati</taxon>
        <taxon>Pseudomonadota</taxon>
        <taxon>Gammaproteobacteria</taxon>
        <taxon>Pseudomonadales</taxon>
        <taxon>Pseudomonadaceae</taxon>
        <taxon>Pseudomonas</taxon>
    </lineage>
</organism>
<dbReference type="EMBL" id="JACARL010000046">
    <property type="protein sequence ID" value="NWE82192.1"/>
    <property type="molecule type" value="Genomic_DNA"/>
</dbReference>
<evidence type="ECO:0008006" key="8">
    <source>
        <dbReference type="Google" id="ProtNLM"/>
    </source>
</evidence>
<keyword evidence="5" id="KW-1185">Reference proteome</keyword>
<dbReference type="EMBL" id="JACARM010000024">
    <property type="protein sequence ID" value="NWE07670.1"/>
    <property type="molecule type" value="Genomic_DNA"/>
</dbReference>
<feature type="signal peptide" evidence="1">
    <location>
        <begin position="1"/>
        <end position="17"/>
    </location>
</feature>
<feature type="chain" id="PRO_5044623849" description="Lipoprotein" evidence="1">
    <location>
        <begin position="18"/>
        <end position="78"/>
    </location>
</feature>
<keyword evidence="1" id="KW-0732">Signal</keyword>
<dbReference type="Proteomes" id="UP000304941">
    <property type="component" value="Unassembled WGS sequence"/>
</dbReference>
<proteinExistence type="predicted"/>
<dbReference type="EMBL" id="VBVZ01000801">
    <property type="protein sequence ID" value="TLG87438.1"/>
    <property type="molecule type" value="Genomic_DNA"/>
</dbReference>
<dbReference type="AlphaFoldDB" id="A0A5R8QPT8"/>
<evidence type="ECO:0000313" key="3">
    <source>
        <dbReference type="EMBL" id="NWE82192.1"/>
    </source>
</evidence>
<protein>
    <recommendedName>
        <fullName evidence="8">Lipoprotein</fullName>
    </recommendedName>
</protein>
<evidence type="ECO:0000313" key="4">
    <source>
        <dbReference type="EMBL" id="TLG87438.1"/>
    </source>
</evidence>